<dbReference type="InterPro" id="IPR000358">
    <property type="entry name" value="RNR_small_fam"/>
</dbReference>
<dbReference type="GO" id="GO:0046872">
    <property type="term" value="F:metal ion binding"/>
    <property type="evidence" value="ECO:0007669"/>
    <property type="project" value="UniProtKB-KW"/>
</dbReference>
<dbReference type="GO" id="GO:0004748">
    <property type="term" value="F:ribonucleoside-diphosphate reductase activity, thioredoxin disulfide as acceptor"/>
    <property type="evidence" value="ECO:0007669"/>
    <property type="project" value="UniProtKB-EC"/>
</dbReference>
<dbReference type="PIRSF" id="PIRSF000355">
    <property type="entry name" value="NrdB"/>
    <property type="match status" value="1"/>
</dbReference>
<dbReference type="GO" id="GO:0009263">
    <property type="term" value="P:deoxyribonucleotide biosynthetic process"/>
    <property type="evidence" value="ECO:0007669"/>
    <property type="project" value="InterPro"/>
</dbReference>
<evidence type="ECO:0000256" key="7">
    <source>
        <dbReference type="PIRSR" id="PIRSR000355-2"/>
    </source>
</evidence>
<evidence type="ECO:0000256" key="3">
    <source>
        <dbReference type="ARBA" id="ARBA00022723"/>
    </source>
</evidence>
<gene>
    <name evidence="8" type="ORF">CPT_Seuss51</name>
</gene>
<evidence type="ECO:0000256" key="2">
    <source>
        <dbReference type="ARBA" id="ARBA00012274"/>
    </source>
</evidence>
<dbReference type="Gene3D" id="1.10.620.20">
    <property type="entry name" value="Ribonucleotide Reductase, subunit A"/>
    <property type="match status" value="1"/>
</dbReference>
<evidence type="ECO:0000256" key="1">
    <source>
        <dbReference type="ARBA" id="ARBA00009303"/>
    </source>
</evidence>
<organism evidence="8 9">
    <name type="scientific">Caulobacter phage Seuss</name>
    <dbReference type="NCBI Taxonomy" id="1675601"/>
    <lineage>
        <taxon>Viruses</taxon>
        <taxon>Duplodnaviria</taxon>
        <taxon>Heunggongvirae</taxon>
        <taxon>Uroviricota</taxon>
        <taxon>Caudoviricetes</taxon>
        <taxon>Seussvirus</taxon>
        <taxon>Seussvirus seuss</taxon>
    </lineage>
</organism>
<keyword evidence="5 7" id="KW-0408">Iron</keyword>
<feature type="binding site" evidence="7">
    <location>
        <position position="193"/>
    </location>
    <ligand>
        <name>Fe cation</name>
        <dbReference type="ChEBI" id="CHEBI:24875"/>
        <label>2</label>
    </ligand>
</feature>
<evidence type="ECO:0000256" key="6">
    <source>
        <dbReference type="PIRSR" id="PIRSR000355-1"/>
    </source>
</evidence>
<evidence type="ECO:0000256" key="5">
    <source>
        <dbReference type="ARBA" id="ARBA00023004"/>
    </source>
</evidence>
<feature type="binding site" evidence="7">
    <location>
        <position position="102"/>
    </location>
    <ligand>
        <name>Fe cation</name>
        <dbReference type="ChEBI" id="CHEBI:24875"/>
        <label>1</label>
    </ligand>
</feature>
<dbReference type="EC" id="1.17.4.1" evidence="2"/>
<name>A0A0K1LM33_9CAUD</name>
<proteinExistence type="inferred from homology"/>
<feature type="active site" evidence="6">
    <location>
        <position position="140"/>
    </location>
</feature>
<dbReference type="SUPFAM" id="SSF47240">
    <property type="entry name" value="Ferritin-like"/>
    <property type="match status" value="1"/>
</dbReference>
<sequence length="363" mass="41734">MSMRADPPILLGLDQPPLVKNIKADVLMAIAEQVKPGLLTESAGYKPFRYPWAYDLWKKQQQVHWLGEEVPLGEDVRDWETKLTAEQKNLLVQIFRLFTKSDEEVMNNYHERYSRIFKPTEVKMMLAAFGAMETVHIDAYSLLLETVGMPEAEYEAFADYEAMKAKVEYWHSFDVDSPKGVLKTMAMFGGFAEGLQVFASFAMLMNFPRFNLMKGMGQIVSWSVRDESIHCEGILKLFHAYARETGELTQDVKDEIREIGREVVRQEHAFIDTAFELGGVEGMEAQDIKNYVEFIADWRMAQMDLPHLFGHHTDNPLPWLQPLLSGVEHMNFFEGRATAYSKAASRGNYGDMWKRFDALKDES</sequence>
<dbReference type="UniPathway" id="UPA00326"/>
<dbReference type="PANTHER" id="PTHR23409">
    <property type="entry name" value="RIBONUCLEOSIDE-DIPHOSPHATE REDUCTASE SMALL CHAIN"/>
    <property type="match status" value="1"/>
</dbReference>
<comment type="cofactor">
    <cofactor evidence="7">
        <name>Fe cation</name>
        <dbReference type="ChEBI" id="CHEBI:24875"/>
    </cofactor>
    <text evidence="7">Binds 2 iron ions per subunit.</text>
</comment>
<feature type="binding site" evidence="7">
    <location>
        <position position="136"/>
    </location>
    <ligand>
        <name>Fe cation</name>
        <dbReference type="ChEBI" id="CHEBI:24875"/>
        <label>1</label>
    </ligand>
</feature>
<accession>A0A0K1LM33</accession>
<evidence type="ECO:0000313" key="9">
    <source>
        <dbReference type="Proteomes" id="UP000221339"/>
    </source>
</evidence>
<dbReference type="NCBIfam" id="NF007186">
    <property type="entry name" value="PRK09614.1-5"/>
    <property type="match status" value="1"/>
</dbReference>
<reference evidence="8 9" key="1">
    <citation type="journal article" date="2015" name="Genome Announc.">
        <title>Complete Genome Sequence of Caulobacter crescentus Siphophage Seuss.</title>
        <authorList>
            <person name="Sloan J.M."/>
            <person name="Keene J.L."/>
            <person name="Cahill J.L."/>
            <person name="Rasche E.S."/>
            <person name="Kuty Everett G.F."/>
        </authorList>
    </citation>
    <scope>NUCLEOTIDE SEQUENCE [LARGE SCALE GENOMIC DNA]</scope>
</reference>
<keyword evidence="9" id="KW-1185">Reference proteome</keyword>
<dbReference type="InterPro" id="IPR009078">
    <property type="entry name" value="Ferritin-like_SF"/>
</dbReference>
<keyword evidence="3 7" id="KW-0479">Metal-binding</keyword>
<dbReference type="CDD" id="cd01049">
    <property type="entry name" value="RNRR2"/>
    <property type="match status" value="1"/>
</dbReference>
<feature type="binding site" evidence="7">
    <location>
        <position position="133"/>
    </location>
    <ligand>
        <name>Fe cation</name>
        <dbReference type="ChEBI" id="CHEBI:24875"/>
        <label>1</label>
    </ligand>
</feature>
<feature type="binding site" evidence="7">
    <location>
        <position position="230"/>
    </location>
    <ligand>
        <name>Fe cation</name>
        <dbReference type="ChEBI" id="CHEBI:24875"/>
        <label>2</label>
    </ligand>
</feature>
<dbReference type="Proteomes" id="UP000221339">
    <property type="component" value="Segment"/>
</dbReference>
<dbReference type="PANTHER" id="PTHR23409:SF18">
    <property type="entry name" value="RIBONUCLEOSIDE-DIPHOSPHATE REDUCTASE SUBUNIT M2"/>
    <property type="match status" value="1"/>
</dbReference>
<dbReference type="Pfam" id="PF00268">
    <property type="entry name" value="Ribonuc_red_sm"/>
    <property type="match status" value="1"/>
</dbReference>
<evidence type="ECO:0000313" key="8">
    <source>
        <dbReference type="EMBL" id="AKU43577.1"/>
    </source>
</evidence>
<feature type="binding site" evidence="7">
    <location>
        <position position="133"/>
    </location>
    <ligand>
        <name>Fe cation</name>
        <dbReference type="ChEBI" id="CHEBI:24875"/>
        <label>2</label>
    </ligand>
</feature>
<keyword evidence="4" id="KW-0560">Oxidoreductase</keyword>
<dbReference type="InterPro" id="IPR033909">
    <property type="entry name" value="RNR_small"/>
</dbReference>
<dbReference type="InterPro" id="IPR012348">
    <property type="entry name" value="RNR-like"/>
</dbReference>
<feature type="binding site" evidence="7">
    <location>
        <position position="227"/>
    </location>
    <ligand>
        <name>Fe cation</name>
        <dbReference type="ChEBI" id="CHEBI:24875"/>
        <label>2</label>
    </ligand>
</feature>
<comment type="similarity">
    <text evidence="1">Belongs to the ribonucleoside diphosphate reductase small chain family.</text>
</comment>
<protein>
    <recommendedName>
        <fullName evidence="2">ribonucleoside-diphosphate reductase</fullName>
        <ecNumber evidence="2">1.17.4.1</ecNumber>
    </recommendedName>
</protein>
<dbReference type="EMBL" id="KT001914">
    <property type="protein sequence ID" value="AKU43577.1"/>
    <property type="molecule type" value="Genomic_DNA"/>
</dbReference>
<evidence type="ECO:0000256" key="4">
    <source>
        <dbReference type="ARBA" id="ARBA00023002"/>
    </source>
</evidence>